<evidence type="ECO:0000259" key="1">
    <source>
        <dbReference type="Pfam" id="PF01796"/>
    </source>
</evidence>
<feature type="domain" description="ChsH2 rubredoxin-like zinc ribbon" evidence="2">
    <location>
        <begin position="32"/>
        <end position="58"/>
    </location>
</feature>
<dbReference type="InterPro" id="IPR022002">
    <property type="entry name" value="ChsH2_Znr"/>
</dbReference>
<accession>A0A520KUJ9</accession>
<dbReference type="PANTHER" id="PTHR34075:SF4">
    <property type="entry name" value="DUF35 DOMAIN-CONTAINING PROTEIN"/>
    <property type="match status" value="1"/>
</dbReference>
<dbReference type="Gene3D" id="6.10.30.10">
    <property type="match status" value="1"/>
</dbReference>
<protein>
    <submittedName>
        <fullName evidence="3">Zn-ribbon domain-containing OB-fold protein</fullName>
    </submittedName>
</protein>
<organism evidence="3 4">
    <name type="scientific">Candidatus Methanolliviera hydrocarbonicum</name>
    <dbReference type="NCBI Taxonomy" id="2491085"/>
    <lineage>
        <taxon>Archaea</taxon>
        <taxon>Methanobacteriati</taxon>
        <taxon>Methanobacteriota</taxon>
        <taxon>Candidatus Methanoliparia</taxon>
        <taxon>Candidatus Methanoliparales</taxon>
        <taxon>Candidatus Methanollivieraceae</taxon>
        <taxon>Candidatus Methanolliviera</taxon>
    </lineage>
</organism>
<dbReference type="InterPro" id="IPR052513">
    <property type="entry name" value="Thioester_dehydratase-like"/>
</dbReference>
<dbReference type="InterPro" id="IPR002878">
    <property type="entry name" value="ChsH2_C"/>
</dbReference>
<dbReference type="Proteomes" id="UP000320766">
    <property type="component" value="Unassembled WGS sequence"/>
</dbReference>
<dbReference type="PANTHER" id="PTHR34075">
    <property type="entry name" value="BLR3430 PROTEIN"/>
    <property type="match status" value="1"/>
</dbReference>
<name>A0A520KUJ9_9EURY</name>
<evidence type="ECO:0000259" key="2">
    <source>
        <dbReference type="Pfam" id="PF12172"/>
    </source>
</evidence>
<dbReference type="Pfam" id="PF12172">
    <property type="entry name" value="zf-ChsH2"/>
    <property type="match status" value="1"/>
</dbReference>
<gene>
    <name evidence="3" type="ORF">EF807_08350</name>
</gene>
<proteinExistence type="predicted"/>
<dbReference type="InterPro" id="IPR012340">
    <property type="entry name" value="NA-bd_OB-fold"/>
</dbReference>
<dbReference type="AlphaFoldDB" id="A0A520KUJ9"/>
<dbReference type="EMBL" id="RXIL01000158">
    <property type="protein sequence ID" value="RZN66565.1"/>
    <property type="molecule type" value="Genomic_DNA"/>
</dbReference>
<comment type="caution">
    <text evidence="3">The sequence shown here is derived from an EMBL/GenBank/DDBJ whole genome shotgun (WGS) entry which is preliminary data.</text>
</comment>
<feature type="domain" description="ChsH2 C-terminal OB-fold" evidence="1">
    <location>
        <begin position="68"/>
        <end position="135"/>
    </location>
</feature>
<dbReference type="Pfam" id="PF01796">
    <property type="entry name" value="OB_ChsH2_C"/>
    <property type="match status" value="1"/>
</dbReference>
<dbReference type="SUPFAM" id="SSF50249">
    <property type="entry name" value="Nucleic acid-binding proteins"/>
    <property type="match status" value="1"/>
</dbReference>
<evidence type="ECO:0000313" key="4">
    <source>
        <dbReference type="Proteomes" id="UP000320766"/>
    </source>
</evidence>
<reference evidence="3 4" key="1">
    <citation type="journal article" date="2019" name="Nat. Microbiol.">
        <title>Wide diversity of methane and short-chain alkane metabolisms in uncultured archaea.</title>
        <authorList>
            <person name="Borrel G."/>
            <person name="Adam P.S."/>
            <person name="McKay L.J."/>
            <person name="Chen L.X."/>
            <person name="Sierra-Garcia I.N."/>
            <person name="Sieber C.M."/>
            <person name="Letourneur Q."/>
            <person name="Ghozlane A."/>
            <person name="Andersen G.L."/>
            <person name="Li W.J."/>
            <person name="Hallam S.J."/>
            <person name="Muyzer G."/>
            <person name="de Oliveira V.M."/>
            <person name="Inskeep W.P."/>
            <person name="Banfield J.F."/>
            <person name="Gribaldo S."/>
        </authorList>
    </citation>
    <scope>NUCLEOTIDE SEQUENCE [LARGE SCALE GENOMIC DNA]</scope>
    <source>
        <strain evidence="3">NM1b</strain>
    </source>
</reference>
<evidence type="ECO:0000313" key="3">
    <source>
        <dbReference type="EMBL" id="RZN66565.1"/>
    </source>
</evidence>
<sequence length="154" mass="17047">MADIIPVKGLPFSAGFRWSVGFQMERFIKELAKKRILGSKCPNCGYTYVPPRSRCGKCYTKLGEENLTELSGKGDLVSYTVAHVELDGHGNFLDLGEPKVIGAIKLEGADSTIFMPIKEIDPKEVKEGMKVEVVWGEETKGELADMKYFKPGGR</sequence>